<dbReference type="SMART" id="SM00420">
    <property type="entry name" value="HTH_DEOR"/>
    <property type="match status" value="1"/>
</dbReference>
<evidence type="ECO:0000256" key="2">
    <source>
        <dbReference type="ARBA" id="ARBA00023125"/>
    </source>
</evidence>
<gene>
    <name evidence="5" type="ORF">SAMN00790413_04691</name>
</gene>
<feature type="domain" description="HTH deoR-type" evidence="4">
    <location>
        <begin position="3"/>
        <end position="58"/>
    </location>
</feature>
<dbReference type="GO" id="GO:0003700">
    <property type="term" value="F:DNA-binding transcription factor activity"/>
    <property type="evidence" value="ECO:0007669"/>
    <property type="project" value="InterPro"/>
</dbReference>
<dbReference type="GO" id="GO:0003677">
    <property type="term" value="F:DNA binding"/>
    <property type="evidence" value="ECO:0007669"/>
    <property type="project" value="UniProtKB-KW"/>
</dbReference>
<dbReference type="PANTHER" id="PTHR30363:SF44">
    <property type="entry name" value="AGA OPERON TRANSCRIPTIONAL REPRESSOR-RELATED"/>
    <property type="match status" value="1"/>
</dbReference>
<keyword evidence="1" id="KW-0805">Transcription regulation</keyword>
<accession>A0A1W1UKR8</accession>
<dbReference type="InterPro" id="IPR036388">
    <property type="entry name" value="WH-like_DNA-bd_sf"/>
</dbReference>
<organism evidence="5 6">
    <name type="scientific">Deinococcus hopiensis KR-140</name>
    <dbReference type="NCBI Taxonomy" id="695939"/>
    <lineage>
        <taxon>Bacteria</taxon>
        <taxon>Thermotogati</taxon>
        <taxon>Deinococcota</taxon>
        <taxon>Deinococci</taxon>
        <taxon>Deinococcales</taxon>
        <taxon>Deinococcaceae</taxon>
        <taxon>Deinococcus</taxon>
    </lineage>
</organism>
<evidence type="ECO:0000313" key="5">
    <source>
        <dbReference type="EMBL" id="SMB81715.1"/>
    </source>
</evidence>
<dbReference type="PANTHER" id="PTHR30363">
    <property type="entry name" value="HTH-TYPE TRANSCRIPTIONAL REGULATOR SRLR-RELATED"/>
    <property type="match status" value="1"/>
</dbReference>
<evidence type="ECO:0000256" key="3">
    <source>
        <dbReference type="ARBA" id="ARBA00023163"/>
    </source>
</evidence>
<dbReference type="Pfam" id="PF08220">
    <property type="entry name" value="HTH_DeoR"/>
    <property type="match status" value="1"/>
</dbReference>
<dbReference type="EMBL" id="FWWU01000005">
    <property type="protein sequence ID" value="SMB81715.1"/>
    <property type="molecule type" value="Genomic_DNA"/>
</dbReference>
<keyword evidence="2" id="KW-0238">DNA-binding</keyword>
<dbReference type="InterPro" id="IPR050313">
    <property type="entry name" value="Carb_Metab_HTH_regulators"/>
</dbReference>
<dbReference type="AlphaFoldDB" id="A0A1W1UKR8"/>
<protein>
    <submittedName>
        <fullName evidence="5">Transcriptional regulator, DeoR family</fullName>
    </submittedName>
</protein>
<dbReference type="RefSeq" id="WP_084046021.1">
    <property type="nucleotide sequence ID" value="NZ_FWWU01000005.1"/>
</dbReference>
<dbReference type="InterPro" id="IPR014036">
    <property type="entry name" value="DeoR-like_C"/>
</dbReference>
<keyword evidence="6" id="KW-1185">Reference proteome</keyword>
<name>A0A1W1UKR8_9DEIO</name>
<dbReference type="Gene3D" id="3.40.50.1360">
    <property type="match status" value="1"/>
</dbReference>
<proteinExistence type="predicted"/>
<dbReference type="Proteomes" id="UP000192582">
    <property type="component" value="Unassembled WGS sequence"/>
</dbReference>
<dbReference type="Gene3D" id="1.10.10.10">
    <property type="entry name" value="Winged helix-like DNA-binding domain superfamily/Winged helix DNA-binding domain"/>
    <property type="match status" value="1"/>
</dbReference>
<dbReference type="InterPro" id="IPR001034">
    <property type="entry name" value="DeoR_HTH"/>
</dbReference>
<dbReference type="OrthoDB" id="9797223at2"/>
<dbReference type="SUPFAM" id="SSF100950">
    <property type="entry name" value="NagB/RpiA/CoA transferase-like"/>
    <property type="match status" value="1"/>
</dbReference>
<evidence type="ECO:0000256" key="1">
    <source>
        <dbReference type="ARBA" id="ARBA00023015"/>
    </source>
</evidence>
<sequence>MFAEERQNQILAELKTTGRVEVQVLAGRYGVSEHTIRRDLSALESRGHLQKTHGGAVALATAHLDWQGRATSLPEAKDRIGRRAARLIQSGETVILDASSTTLALARHLTVRPLTIITNSLDIAAVFEQEAEVELIVTGGAWKAPARALRGQATREVIRQYRADWTVLGACALHPRAGVTVTDEEDAQLKRAMVAAGLRTVVLADHSKRDQVVAHLVLRPEELTTVVTDEPWPELEIVGTQVLTLLRESVEKT</sequence>
<dbReference type="PRINTS" id="PR00037">
    <property type="entry name" value="HTHLACR"/>
</dbReference>
<dbReference type="Pfam" id="PF00455">
    <property type="entry name" value="DeoRC"/>
    <property type="match status" value="1"/>
</dbReference>
<dbReference type="InterPro" id="IPR036390">
    <property type="entry name" value="WH_DNA-bd_sf"/>
</dbReference>
<evidence type="ECO:0000259" key="4">
    <source>
        <dbReference type="PROSITE" id="PS51000"/>
    </source>
</evidence>
<dbReference type="STRING" id="695939.SAMN00790413_04691"/>
<keyword evidence="3" id="KW-0804">Transcription</keyword>
<dbReference type="InterPro" id="IPR037171">
    <property type="entry name" value="NagB/RpiA_transferase-like"/>
</dbReference>
<dbReference type="PROSITE" id="PS00894">
    <property type="entry name" value="HTH_DEOR_1"/>
    <property type="match status" value="1"/>
</dbReference>
<dbReference type="SMART" id="SM01134">
    <property type="entry name" value="DeoRC"/>
    <property type="match status" value="1"/>
</dbReference>
<dbReference type="PROSITE" id="PS51000">
    <property type="entry name" value="HTH_DEOR_2"/>
    <property type="match status" value="1"/>
</dbReference>
<reference evidence="5 6" key="1">
    <citation type="submission" date="2017-04" db="EMBL/GenBank/DDBJ databases">
        <authorList>
            <person name="Afonso C.L."/>
            <person name="Miller P.J."/>
            <person name="Scott M.A."/>
            <person name="Spackman E."/>
            <person name="Goraichik I."/>
            <person name="Dimitrov K.M."/>
            <person name="Suarez D.L."/>
            <person name="Swayne D.E."/>
        </authorList>
    </citation>
    <scope>NUCLEOTIDE SEQUENCE [LARGE SCALE GENOMIC DNA]</scope>
    <source>
        <strain evidence="5 6">KR-140</strain>
    </source>
</reference>
<evidence type="ECO:0000313" key="6">
    <source>
        <dbReference type="Proteomes" id="UP000192582"/>
    </source>
</evidence>
<dbReference type="InterPro" id="IPR018356">
    <property type="entry name" value="Tscrpt_reg_HTH_DeoR_CS"/>
</dbReference>
<dbReference type="SUPFAM" id="SSF46785">
    <property type="entry name" value="Winged helix' DNA-binding domain"/>
    <property type="match status" value="1"/>
</dbReference>